<proteinExistence type="inferred from homology"/>
<dbReference type="Gene3D" id="3.40.50.720">
    <property type="entry name" value="NAD(P)-binding Rossmann-like Domain"/>
    <property type="match status" value="1"/>
</dbReference>
<keyword evidence="5" id="KW-1185">Reference proteome</keyword>
<sequence length="314" mass="34690">MSGLKNLCGGDASLTEENLGTQEGKVFIVTGANTGLGKELTKILYSAHAKVYVTARSEAKANAAIDDIRRLYPNSKGELAYLHLNLSDLTTIKASADAFLAKERRLDILFNNAGVMVPPQGSTTAQGYELQLGVNNVATFLFTQFLYPIMIQTAREAPKDSVRVVWVSSDAATGAPKPAIDFDNMDYKKDESAWTKYQRSKSGSILHACEAARRSERNREGVLHVSLHPGVFPTDLQRTMPGWQSRLVKVIGKEPKYGAYTQLFAGLHPSVQNGAFVAPYGTLSKARKDLTEEPLGRQYWEWTEKQIEPYLQES</sequence>
<dbReference type="SUPFAM" id="SSF51735">
    <property type="entry name" value="NAD(P)-binding Rossmann-fold domains"/>
    <property type="match status" value="1"/>
</dbReference>
<dbReference type="OrthoDB" id="191139at2759"/>
<dbReference type="PANTHER" id="PTHR24320">
    <property type="entry name" value="RETINOL DEHYDROGENASE"/>
    <property type="match status" value="1"/>
</dbReference>
<dbReference type="InterPro" id="IPR036291">
    <property type="entry name" value="NAD(P)-bd_dom_sf"/>
</dbReference>
<keyword evidence="2" id="KW-0521">NADP</keyword>
<dbReference type="GO" id="GO:0016491">
    <property type="term" value="F:oxidoreductase activity"/>
    <property type="evidence" value="ECO:0007669"/>
    <property type="project" value="UniProtKB-KW"/>
</dbReference>
<dbReference type="AlphaFoldDB" id="A0A553HW92"/>
<evidence type="ECO:0000256" key="3">
    <source>
        <dbReference type="ARBA" id="ARBA00023002"/>
    </source>
</evidence>
<dbReference type="InterPro" id="IPR002347">
    <property type="entry name" value="SDR_fam"/>
</dbReference>
<gene>
    <name evidence="4" type="ORF">FHL15_006830</name>
</gene>
<accession>A0A553HW92</accession>
<dbReference type="PANTHER" id="PTHR24320:SF236">
    <property type="entry name" value="SHORT-CHAIN DEHYDROGENASE-RELATED"/>
    <property type="match status" value="1"/>
</dbReference>
<dbReference type="PRINTS" id="PR00081">
    <property type="entry name" value="GDHRDH"/>
</dbReference>
<organism evidence="4 5">
    <name type="scientific">Xylaria flabelliformis</name>
    <dbReference type="NCBI Taxonomy" id="2512241"/>
    <lineage>
        <taxon>Eukaryota</taxon>
        <taxon>Fungi</taxon>
        <taxon>Dikarya</taxon>
        <taxon>Ascomycota</taxon>
        <taxon>Pezizomycotina</taxon>
        <taxon>Sordariomycetes</taxon>
        <taxon>Xylariomycetidae</taxon>
        <taxon>Xylariales</taxon>
        <taxon>Xylariaceae</taxon>
        <taxon>Xylaria</taxon>
    </lineage>
</organism>
<protein>
    <submittedName>
        <fullName evidence="4">Uncharacterized protein</fullName>
    </submittedName>
</protein>
<comment type="similarity">
    <text evidence="1">Belongs to the short-chain dehydrogenases/reductases (SDR) family.</text>
</comment>
<evidence type="ECO:0000313" key="4">
    <source>
        <dbReference type="EMBL" id="TRX92215.1"/>
    </source>
</evidence>
<evidence type="ECO:0000256" key="2">
    <source>
        <dbReference type="ARBA" id="ARBA00022857"/>
    </source>
</evidence>
<dbReference type="EMBL" id="VFLP01000038">
    <property type="protein sequence ID" value="TRX92215.1"/>
    <property type="molecule type" value="Genomic_DNA"/>
</dbReference>
<evidence type="ECO:0000256" key="1">
    <source>
        <dbReference type="ARBA" id="ARBA00006484"/>
    </source>
</evidence>
<reference evidence="5" key="1">
    <citation type="submission" date="2019-06" db="EMBL/GenBank/DDBJ databases">
        <title>Draft genome sequence of the griseofulvin-producing fungus Xylaria cubensis strain G536.</title>
        <authorList>
            <person name="Mead M.E."/>
            <person name="Raja H.A."/>
            <person name="Steenwyk J.L."/>
            <person name="Knowles S.L."/>
            <person name="Oberlies N.H."/>
            <person name="Rokas A."/>
        </authorList>
    </citation>
    <scope>NUCLEOTIDE SEQUENCE [LARGE SCALE GENOMIC DNA]</scope>
    <source>
        <strain evidence="5">G536</strain>
    </source>
</reference>
<dbReference type="Proteomes" id="UP000319160">
    <property type="component" value="Unassembled WGS sequence"/>
</dbReference>
<evidence type="ECO:0000313" key="5">
    <source>
        <dbReference type="Proteomes" id="UP000319160"/>
    </source>
</evidence>
<comment type="caution">
    <text evidence="4">The sequence shown here is derived from an EMBL/GenBank/DDBJ whole genome shotgun (WGS) entry which is preliminary data.</text>
</comment>
<dbReference type="STRING" id="2512241.A0A553HW92"/>
<name>A0A553HW92_9PEZI</name>
<keyword evidence="3" id="KW-0560">Oxidoreductase</keyword>
<dbReference type="Pfam" id="PF00106">
    <property type="entry name" value="adh_short"/>
    <property type="match status" value="1"/>
</dbReference>